<feature type="compositionally biased region" description="Basic and acidic residues" evidence="1">
    <location>
        <begin position="47"/>
        <end position="80"/>
    </location>
</feature>
<keyword evidence="3" id="KW-1185">Reference proteome</keyword>
<evidence type="ECO:0000313" key="2">
    <source>
        <dbReference type="EMBL" id="PYH46405.1"/>
    </source>
</evidence>
<evidence type="ECO:0000256" key="1">
    <source>
        <dbReference type="SAM" id="MobiDB-lite"/>
    </source>
</evidence>
<name>A0A318ZHI7_9EURO</name>
<dbReference type="RefSeq" id="XP_025432387.1">
    <property type="nucleotide sequence ID" value="XM_025574686.1"/>
</dbReference>
<protein>
    <submittedName>
        <fullName evidence="2">Uncharacterized protein</fullName>
    </submittedName>
</protein>
<accession>A0A318ZHI7</accession>
<gene>
    <name evidence="2" type="ORF">BP01DRAFT_355436</name>
</gene>
<dbReference type="OrthoDB" id="3945172at2759"/>
<dbReference type="GeneID" id="37075914"/>
<feature type="region of interest" description="Disordered" evidence="1">
    <location>
        <begin position="24"/>
        <end position="127"/>
    </location>
</feature>
<reference evidence="2 3" key="1">
    <citation type="submission" date="2016-12" db="EMBL/GenBank/DDBJ databases">
        <title>The genomes of Aspergillus section Nigri reveals drivers in fungal speciation.</title>
        <authorList>
            <consortium name="DOE Joint Genome Institute"/>
            <person name="Vesth T.C."/>
            <person name="Nybo J."/>
            <person name="Theobald S."/>
            <person name="Brandl J."/>
            <person name="Frisvad J.C."/>
            <person name="Nielsen K.F."/>
            <person name="Lyhne E.K."/>
            <person name="Kogle M.E."/>
            <person name="Kuo A."/>
            <person name="Riley R."/>
            <person name="Clum A."/>
            <person name="Nolan M."/>
            <person name="Lipzen A."/>
            <person name="Salamov A."/>
            <person name="Henrissat B."/>
            <person name="Wiebenga A."/>
            <person name="De Vries R.P."/>
            <person name="Grigoriev I.V."/>
            <person name="Mortensen U.H."/>
            <person name="Andersen M.R."/>
            <person name="Baker S.E."/>
        </authorList>
    </citation>
    <scope>NUCLEOTIDE SEQUENCE [LARGE SCALE GENOMIC DNA]</scope>
    <source>
        <strain evidence="2 3">JOP 1030-1</strain>
    </source>
</reference>
<dbReference type="EMBL" id="KZ821227">
    <property type="protein sequence ID" value="PYH46405.1"/>
    <property type="molecule type" value="Genomic_DNA"/>
</dbReference>
<feature type="compositionally biased region" description="Polar residues" evidence="1">
    <location>
        <begin position="24"/>
        <end position="45"/>
    </location>
</feature>
<dbReference type="Proteomes" id="UP000248349">
    <property type="component" value="Unassembled WGS sequence"/>
</dbReference>
<proteinExistence type="predicted"/>
<dbReference type="AlphaFoldDB" id="A0A318ZHI7"/>
<evidence type="ECO:0000313" key="3">
    <source>
        <dbReference type="Proteomes" id="UP000248349"/>
    </source>
</evidence>
<organism evidence="2 3">
    <name type="scientific">Aspergillus saccharolyticus JOP 1030-1</name>
    <dbReference type="NCBI Taxonomy" id="1450539"/>
    <lineage>
        <taxon>Eukaryota</taxon>
        <taxon>Fungi</taxon>
        <taxon>Dikarya</taxon>
        <taxon>Ascomycota</taxon>
        <taxon>Pezizomycotina</taxon>
        <taxon>Eurotiomycetes</taxon>
        <taxon>Eurotiomycetidae</taxon>
        <taxon>Eurotiales</taxon>
        <taxon>Aspergillaceae</taxon>
        <taxon>Aspergillus</taxon>
        <taxon>Aspergillus subgen. Circumdati</taxon>
    </lineage>
</organism>
<sequence>MSMFTKSTRIATARLPSRLARQHLQQAAFRTSTTTAQIRLNSSWEGTKAEDHAVNRTKKGDTTDVETDASRRGQEDREASHGLPDSSKQGAATERGGLKHERKAKKEHPRAPEPIIGMNDERGQRGH</sequence>